<name>A0ABX0I5V1_9FLAO</name>
<evidence type="ECO:0000259" key="1">
    <source>
        <dbReference type="PROSITE" id="PS51549"/>
    </source>
</evidence>
<evidence type="ECO:0000313" key="3">
    <source>
        <dbReference type="Proteomes" id="UP000800984"/>
    </source>
</evidence>
<dbReference type="PROSITE" id="PS51549">
    <property type="entry name" value="DM13"/>
    <property type="match status" value="1"/>
</dbReference>
<dbReference type="EMBL" id="JAAJBT010000004">
    <property type="protein sequence ID" value="NHM01982.1"/>
    <property type="molecule type" value="Genomic_DNA"/>
</dbReference>
<proteinExistence type="predicted"/>
<sequence>MKKLVYFSLLLFSFLSCEKEGEFTKTTTQTIDLSSAVLLKTGVFTTTSGISGSGSVKIYDDNTQRKLVLENYTIENGPDLKVYLSTTDAPTTFVNLGNLNPSTIYNIPSSVDLNVYKYVLIHCQQYNHLFAIALPN</sequence>
<evidence type="ECO:0000313" key="2">
    <source>
        <dbReference type="EMBL" id="NHM01982.1"/>
    </source>
</evidence>
<feature type="domain" description="DM13" evidence="1">
    <location>
        <begin position="42"/>
        <end position="136"/>
    </location>
</feature>
<comment type="caution">
    <text evidence="2">The sequence shown here is derived from an EMBL/GenBank/DDBJ whole genome shotgun (WGS) entry which is preliminary data.</text>
</comment>
<dbReference type="Pfam" id="PF10517">
    <property type="entry name" value="DM13"/>
    <property type="match status" value="1"/>
</dbReference>
<dbReference type="PROSITE" id="PS51257">
    <property type="entry name" value="PROKAR_LIPOPROTEIN"/>
    <property type="match status" value="1"/>
</dbReference>
<dbReference type="InterPro" id="IPR019545">
    <property type="entry name" value="DM13_domain"/>
</dbReference>
<keyword evidence="3" id="KW-1185">Reference proteome</keyword>
<accession>A0ABX0I5V1</accession>
<reference evidence="2 3" key="1">
    <citation type="submission" date="2020-02" db="EMBL/GenBank/DDBJ databases">
        <authorList>
            <person name="Chen W.-M."/>
        </authorList>
    </citation>
    <scope>NUCLEOTIDE SEQUENCE [LARGE SCALE GENOMIC DNA]</scope>
    <source>
        <strain evidence="2 3">KDG-16</strain>
    </source>
</reference>
<organism evidence="2 3">
    <name type="scientific">Flavobacterium difficile</name>
    <dbReference type="NCBI Taxonomy" id="2709659"/>
    <lineage>
        <taxon>Bacteria</taxon>
        <taxon>Pseudomonadati</taxon>
        <taxon>Bacteroidota</taxon>
        <taxon>Flavobacteriia</taxon>
        <taxon>Flavobacteriales</taxon>
        <taxon>Flavobacteriaceae</taxon>
        <taxon>Flavobacterium</taxon>
    </lineage>
</organism>
<gene>
    <name evidence="2" type="ORF">G4D72_07655</name>
</gene>
<dbReference type="Proteomes" id="UP000800984">
    <property type="component" value="Unassembled WGS sequence"/>
</dbReference>
<dbReference type="RefSeq" id="WP_166077076.1">
    <property type="nucleotide sequence ID" value="NZ_JAAJBT010000004.1"/>
</dbReference>
<protein>
    <submittedName>
        <fullName evidence="2">DM13 domain-containing protein</fullName>
    </submittedName>
</protein>